<evidence type="ECO:0000256" key="1">
    <source>
        <dbReference type="SAM" id="Coils"/>
    </source>
</evidence>
<dbReference type="EMBL" id="CYKH01001860">
    <property type="protein sequence ID" value="CUG90714.1"/>
    <property type="molecule type" value="Genomic_DNA"/>
</dbReference>
<dbReference type="Proteomes" id="UP000051952">
    <property type="component" value="Unassembled WGS sequence"/>
</dbReference>
<dbReference type="AlphaFoldDB" id="A0A0S4JKL4"/>
<dbReference type="InterPro" id="IPR013083">
    <property type="entry name" value="Znf_RING/FYVE/PHD"/>
</dbReference>
<sequence>MSRPSSPFVDVDVDDGSSNGGTRTLQTRLVYMDARASNQQSERLTRELAQFDEKLESCRQKRLQIESQQEAIHARFHDSTFESVAPGRATAPPASFSSDDVGDDVVGIDQPSMPRMEDSNDGSTDRASAVSFITDQSISSLVRRLRQSTNRNSGLPTPEEVDAYLVSHADIKSNLEALAENAHKPYDPSEDPRLEEMLCTICTSIPREPAALFDQIYCDGCIKQWLQQQVASGRPPKCPNTNRQVKLEDVRLNIPVKNLIQRLIQDGTNDVATKRQEHVVLLATKYLMEQVHTEQSATLVLEIERRLDNVKTAQRQQHEAAQRRRAEQRSRLERLEAENRRIKAEGSQFQRDLAMELQAEGESVRTHFRDAAAMLQQNDARLKNDLRLLDIEEEEIRSERTMVAAAIAEQERASHGHRIVRRAVQPGGQKCFRCGLHKNSQTLASMHRCFRCSHTFCHDCCNNVGGVIVNPEREDDESGGEDEEHSHENEEFVKVSQHGLKILGWRRICSACYTTCLRGRLEIEQSGGSQTAAQLFQPNVSEFTEDGNVLLYVLTQQERQSWSYCLKPSEIPKGLIEEWKLSPSRAAVLFDESVLAAQQEVLPAIAGKSKAAFEKLKNMFLGVKETLPGPSDAI</sequence>
<evidence type="ECO:0000256" key="2">
    <source>
        <dbReference type="SAM" id="MobiDB-lite"/>
    </source>
</evidence>
<feature type="coiled-coil region" evidence="1">
    <location>
        <begin position="318"/>
        <end position="352"/>
    </location>
</feature>
<name>A0A0S4JKL4_BODSA</name>
<dbReference type="SUPFAM" id="SSF57850">
    <property type="entry name" value="RING/U-box"/>
    <property type="match status" value="1"/>
</dbReference>
<feature type="compositionally biased region" description="Acidic residues" evidence="2">
    <location>
        <begin position="473"/>
        <end position="483"/>
    </location>
</feature>
<dbReference type="Gene3D" id="3.30.40.10">
    <property type="entry name" value="Zinc/RING finger domain, C3HC4 (zinc finger)"/>
    <property type="match status" value="1"/>
</dbReference>
<keyword evidence="4" id="KW-1185">Reference proteome</keyword>
<feature type="compositionally biased region" description="Polar residues" evidence="2">
    <location>
        <begin position="16"/>
        <end position="26"/>
    </location>
</feature>
<keyword evidence="1" id="KW-0175">Coiled coil</keyword>
<feature type="region of interest" description="Disordered" evidence="2">
    <location>
        <begin position="83"/>
        <end position="126"/>
    </location>
</feature>
<proteinExistence type="predicted"/>
<feature type="region of interest" description="Disordered" evidence="2">
    <location>
        <begin position="1"/>
        <end position="26"/>
    </location>
</feature>
<feature type="region of interest" description="Disordered" evidence="2">
    <location>
        <begin position="472"/>
        <end position="491"/>
    </location>
</feature>
<accession>A0A0S4JKL4</accession>
<evidence type="ECO:0000313" key="3">
    <source>
        <dbReference type="EMBL" id="CUG90714.1"/>
    </source>
</evidence>
<reference evidence="4" key="1">
    <citation type="submission" date="2015-09" db="EMBL/GenBank/DDBJ databases">
        <authorList>
            <consortium name="Pathogen Informatics"/>
        </authorList>
    </citation>
    <scope>NUCLEOTIDE SEQUENCE [LARGE SCALE GENOMIC DNA]</scope>
    <source>
        <strain evidence="4">Lake Konstanz</strain>
    </source>
</reference>
<evidence type="ECO:0000313" key="4">
    <source>
        <dbReference type="Proteomes" id="UP000051952"/>
    </source>
</evidence>
<protein>
    <recommendedName>
        <fullName evidence="5">Zinc finger protein</fullName>
    </recommendedName>
</protein>
<dbReference type="VEuPathDB" id="TriTrypDB:BSAL_28430"/>
<evidence type="ECO:0008006" key="5">
    <source>
        <dbReference type="Google" id="ProtNLM"/>
    </source>
</evidence>
<organism evidence="3 4">
    <name type="scientific">Bodo saltans</name>
    <name type="common">Flagellated protozoan</name>
    <dbReference type="NCBI Taxonomy" id="75058"/>
    <lineage>
        <taxon>Eukaryota</taxon>
        <taxon>Discoba</taxon>
        <taxon>Euglenozoa</taxon>
        <taxon>Kinetoplastea</taxon>
        <taxon>Metakinetoplastina</taxon>
        <taxon>Eubodonida</taxon>
        <taxon>Bodonidae</taxon>
        <taxon>Bodo</taxon>
    </lineage>
</organism>
<gene>
    <name evidence="3" type="ORF">BSAL_28430</name>
</gene>
<feature type="coiled-coil region" evidence="1">
    <location>
        <begin position="34"/>
        <end position="68"/>
    </location>
</feature>